<dbReference type="Proteomes" id="UP001595868">
    <property type="component" value="Unassembled WGS sequence"/>
</dbReference>
<protein>
    <submittedName>
        <fullName evidence="2">Uncharacterized protein</fullName>
    </submittedName>
</protein>
<keyword evidence="3" id="KW-1185">Reference proteome</keyword>
<reference evidence="3" key="1">
    <citation type="journal article" date="2019" name="Int. J. Syst. Evol. Microbiol.">
        <title>The Global Catalogue of Microorganisms (GCM) 10K type strain sequencing project: providing services to taxonomists for standard genome sequencing and annotation.</title>
        <authorList>
            <consortium name="The Broad Institute Genomics Platform"/>
            <consortium name="The Broad Institute Genome Sequencing Center for Infectious Disease"/>
            <person name="Wu L."/>
            <person name="Ma J."/>
        </authorList>
    </citation>
    <scope>NUCLEOTIDE SEQUENCE [LARGE SCALE GENOMIC DNA]</scope>
    <source>
        <strain evidence="3">2902at01</strain>
    </source>
</reference>
<proteinExistence type="predicted"/>
<evidence type="ECO:0000256" key="1">
    <source>
        <dbReference type="SAM" id="Phobius"/>
    </source>
</evidence>
<keyword evidence="1" id="KW-0472">Membrane</keyword>
<evidence type="ECO:0000313" key="2">
    <source>
        <dbReference type="EMBL" id="MFC4109180.1"/>
    </source>
</evidence>
<dbReference type="EMBL" id="JBHSBN010000021">
    <property type="protein sequence ID" value="MFC4109180.1"/>
    <property type="molecule type" value="Genomic_DNA"/>
</dbReference>
<keyword evidence="1" id="KW-1133">Transmembrane helix</keyword>
<evidence type="ECO:0000313" key="3">
    <source>
        <dbReference type="Proteomes" id="UP001595868"/>
    </source>
</evidence>
<name>A0ABV8KSR2_9ACTN</name>
<comment type="caution">
    <text evidence="2">The sequence shown here is derived from an EMBL/GenBank/DDBJ whole genome shotgun (WGS) entry which is preliminary data.</text>
</comment>
<gene>
    <name evidence="2" type="ORF">ACFOX0_25020</name>
</gene>
<organism evidence="2 3">
    <name type="scientific">Micromonospora zhanjiangensis</name>
    <dbReference type="NCBI Taxonomy" id="1522057"/>
    <lineage>
        <taxon>Bacteria</taxon>
        <taxon>Bacillati</taxon>
        <taxon>Actinomycetota</taxon>
        <taxon>Actinomycetes</taxon>
        <taxon>Micromonosporales</taxon>
        <taxon>Micromonosporaceae</taxon>
        <taxon>Micromonospora</taxon>
    </lineage>
</organism>
<accession>A0ABV8KSR2</accession>
<sequence>MAIALADAGAPWQVVAGVTGALVLSVTILGVAQLSLPQDSSDRVVWWRDRRRHASRRRAARRADGR</sequence>
<keyword evidence="1" id="KW-0812">Transmembrane</keyword>
<feature type="transmembrane region" description="Helical" evidence="1">
    <location>
        <begin position="12"/>
        <end position="32"/>
    </location>
</feature>
<dbReference type="RefSeq" id="WP_377550274.1">
    <property type="nucleotide sequence ID" value="NZ_JBHSBN010000021.1"/>
</dbReference>